<proteinExistence type="predicted"/>
<dbReference type="PATRIC" id="fig|194439.7.peg.1725"/>
<name>Q8KB89_CHLTE</name>
<evidence type="ECO:0000313" key="3">
    <source>
        <dbReference type="Proteomes" id="UP000001007"/>
    </source>
</evidence>
<dbReference type="OrthoDB" id="9799897at2"/>
<accession>Q8KB89</accession>
<gene>
    <name evidence="2" type="ordered locus">CT1900</name>
</gene>
<dbReference type="EnsemblBacteria" id="AAM73119">
    <property type="protein sequence ID" value="AAM73119"/>
    <property type="gene ID" value="CT1900"/>
</dbReference>
<keyword evidence="3" id="KW-1185">Reference proteome</keyword>
<feature type="chain" id="PRO_5004309471" evidence="1">
    <location>
        <begin position="24"/>
        <end position="381"/>
    </location>
</feature>
<feature type="signal peptide" evidence="1">
    <location>
        <begin position="1"/>
        <end position="23"/>
    </location>
</feature>
<reference evidence="2 3" key="1">
    <citation type="journal article" date="2002" name="Proc. Natl. Acad. Sci. U.S.A.">
        <title>The complete genome sequence of Chlorobium tepidum TLS, a photosynthetic, anaerobic, green-sulfur bacterium.</title>
        <authorList>
            <person name="Eisen J.A."/>
            <person name="Nelson K.E."/>
            <person name="Paulsen I.T."/>
            <person name="Heidelberg J.F."/>
            <person name="Wu M."/>
            <person name="Dodson R.J."/>
            <person name="Deboy R."/>
            <person name="Gwinn M.L."/>
            <person name="Nelson W.C."/>
            <person name="Haft D.H."/>
            <person name="Hickey E.K."/>
            <person name="Peterson J.D."/>
            <person name="Durkin A.S."/>
            <person name="Kolonay J.L."/>
            <person name="Yang F."/>
            <person name="Holt I."/>
            <person name="Umayam L.A."/>
            <person name="Mason T."/>
            <person name="Brenner M."/>
            <person name="Shea T.P."/>
            <person name="Parksey D."/>
            <person name="Nierman W.C."/>
            <person name="Feldblyum T.V."/>
            <person name="Hansen C.L."/>
            <person name="Craven M.B."/>
            <person name="Radune D."/>
            <person name="Vamathevan J."/>
            <person name="Khouri H."/>
            <person name="White O."/>
            <person name="Gruber T.M."/>
            <person name="Ketchum K.A."/>
            <person name="Venter J.C."/>
            <person name="Tettelin H."/>
            <person name="Bryant D.A."/>
            <person name="Fraser C.M."/>
        </authorList>
    </citation>
    <scope>NUCLEOTIDE SEQUENCE [LARGE SCALE GENOMIC DNA]</scope>
    <source>
        <strain evidence="3">ATCC 49652 / DSM 12025 / NBRC 103806 / TLS</strain>
    </source>
</reference>
<organism evidence="2 3">
    <name type="scientific">Chlorobaculum tepidum (strain ATCC 49652 / DSM 12025 / NBRC 103806 / TLS)</name>
    <name type="common">Chlorobium tepidum</name>
    <dbReference type="NCBI Taxonomy" id="194439"/>
    <lineage>
        <taxon>Bacteria</taxon>
        <taxon>Pseudomonadati</taxon>
        <taxon>Chlorobiota</taxon>
        <taxon>Chlorobiia</taxon>
        <taxon>Chlorobiales</taxon>
        <taxon>Chlorobiaceae</taxon>
        <taxon>Chlorobaculum</taxon>
    </lineage>
</organism>
<evidence type="ECO:0000256" key="1">
    <source>
        <dbReference type="SAM" id="SignalP"/>
    </source>
</evidence>
<sequence>MKKILLSLALLSAAMLSTRPSFAFGHELLDEPLAIIADQQASLEQTAKNSTYELLVAKRSITLKNGVFKAGDNPDNFIEARLVRSVICDLNKDNKPDIAVIIEHHGMGSAGFFELSALLSGAKGFTQTRPVLLGENIEIKEFSVSSNMWRPEELDIVYLGHQESDSHANPTEQKRARYFLDDDGQLSNDFSHIQIVKKPALYLYPVRTTKIEVRLSPKGKVIRTIPDYNNRWRVTVQKDGMIDGQYHYLFYEAALDKKIELPRRGWSVRYGDLAGWFDSHLHEMGLNRAEAEDLKEYWLKNLPDSPYYTIRLIEPDVVNKRLGLKIHPKPDSELRVLLNFTPTEKPEKIKAPKLTSFRRKGFTAVEWGGILDDGRMAENVH</sequence>
<dbReference type="HOGENOM" id="CLU_725012_0_0_10"/>
<keyword evidence="1" id="KW-0732">Signal</keyword>
<dbReference type="EMBL" id="AE006470">
    <property type="protein sequence ID" value="AAM73119.1"/>
    <property type="molecule type" value="Genomic_DNA"/>
</dbReference>
<dbReference type="Proteomes" id="UP000001007">
    <property type="component" value="Chromosome"/>
</dbReference>
<dbReference type="AlphaFoldDB" id="Q8KB89"/>
<dbReference type="RefSeq" id="WP_010933558.1">
    <property type="nucleotide sequence ID" value="NC_002932.3"/>
</dbReference>
<dbReference type="eggNOG" id="COG4991">
    <property type="taxonomic scope" value="Bacteria"/>
</dbReference>
<evidence type="ECO:0000313" key="2">
    <source>
        <dbReference type="EMBL" id="AAM73119.1"/>
    </source>
</evidence>
<dbReference type="STRING" id="194439.CT1900"/>
<dbReference type="KEGG" id="cte:CT1900"/>
<protein>
    <submittedName>
        <fullName evidence="2">Uncharacterized protein</fullName>
    </submittedName>
</protein>